<name>A0ABW2AI35_9MICO</name>
<comment type="caution">
    <text evidence="2">The sequence shown here is derived from an EMBL/GenBank/DDBJ whole genome shotgun (WGS) entry which is preliminary data.</text>
</comment>
<evidence type="ECO:0000313" key="2">
    <source>
        <dbReference type="EMBL" id="MFC6706588.1"/>
    </source>
</evidence>
<gene>
    <name evidence="2" type="ORF">ACFQDH_15320</name>
</gene>
<dbReference type="Proteomes" id="UP001596298">
    <property type="component" value="Unassembled WGS sequence"/>
</dbReference>
<sequence length="170" mass="17229">MGLRTSAQRLLAGWAARRPHVLLVTAPGRTAARLAVEAQARALGGVLTGEPADADMLVVAGSPDGELADAVAVLWSQIPAPKVRVDVLDSPRAAALLSAGIHRLASTPDAGAESTEPAEPMGEHVHHQEAEMGHKHGGDGGHGHGGHTDAGQGSHEHGGMTTAVCRCPAG</sequence>
<feature type="compositionally biased region" description="Basic and acidic residues" evidence="1">
    <location>
        <begin position="132"/>
        <end position="142"/>
    </location>
</feature>
<organism evidence="2 3">
    <name type="scientific">Flexivirga alba</name>
    <dbReference type="NCBI Taxonomy" id="702742"/>
    <lineage>
        <taxon>Bacteria</taxon>
        <taxon>Bacillati</taxon>
        <taxon>Actinomycetota</taxon>
        <taxon>Actinomycetes</taxon>
        <taxon>Micrococcales</taxon>
        <taxon>Dermacoccaceae</taxon>
        <taxon>Flexivirga</taxon>
    </lineage>
</organism>
<dbReference type="RefSeq" id="WP_382403261.1">
    <property type="nucleotide sequence ID" value="NZ_JBHSWH010000001.1"/>
</dbReference>
<dbReference type="EMBL" id="JBHSWH010000001">
    <property type="protein sequence ID" value="MFC6706588.1"/>
    <property type="molecule type" value="Genomic_DNA"/>
</dbReference>
<evidence type="ECO:0000313" key="3">
    <source>
        <dbReference type="Proteomes" id="UP001596298"/>
    </source>
</evidence>
<reference evidence="3" key="1">
    <citation type="journal article" date="2019" name="Int. J. Syst. Evol. Microbiol.">
        <title>The Global Catalogue of Microorganisms (GCM) 10K type strain sequencing project: providing services to taxonomists for standard genome sequencing and annotation.</title>
        <authorList>
            <consortium name="The Broad Institute Genomics Platform"/>
            <consortium name="The Broad Institute Genome Sequencing Center for Infectious Disease"/>
            <person name="Wu L."/>
            <person name="Ma J."/>
        </authorList>
    </citation>
    <scope>NUCLEOTIDE SEQUENCE [LARGE SCALE GENOMIC DNA]</scope>
    <source>
        <strain evidence="3">CCUG 58127</strain>
    </source>
</reference>
<protein>
    <submittedName>
        <fullName evidence="2">Uncharacterized protein</fullName>
    </submittedName>
</protein>
<evidence type="ECO:0000256" key="1">
    <source>
        <dbReference type="SAM" id="MobiDB-lite"/>
    </source>
</evidence>
<keyword evidence="3" id="KW-1185">Reference proteome</keyword>
<proteinExistence type="predicted"/>
<feature type="region of interest" description="Disordered" evidence="1">
    <location>
        <begin position="132"/>
        <end position="159"/>
    </location>
</feature>
<accession>A0ABW2AI35</accession>